<feature type="signal peptide" evidence="3">
    <location>
        <begin position="1"/>
        <end position="19"/>
    </location>
</feature>
<proteinExistence type="predicted"/>
<organism evidence="4 5">
    <name type="scientific">Stephanodiscus triporus</name>
    <dbReference type="NCBI Taxonomy" id="2934178"/>
    <lineage>
        <taxon>Eukaryota</taxon>
        <taxon>Sar</taxon>
        <taxon>Stramenopiles</taxon>
        <taxon>Ochrophyta</taxon>
        <taxon>Bacillariophyta</taxon>
        <taxon>Coscinodiscophyceae</taxon>
        <taxon>Thalassiosirophycidae</taxon>
        <taxon>Stephanodiscales</taxon>
        <taxon>Stephanodiscaceae</taxon>
        <taxon>Stephanodiscus</taxon>
    </lineage>
</organism>
<keyword evidence="1" id="KW-0175">Coiled coil</keyword>
<sequence>MQLIRSITLATIACSFAQAFVPPVPNTALPAHPTELRATAETEAERLLRKVRELRKEVKAGEDELHTTLIQRKKARDAATDSTIAQLFPNDGGDGVCALCDRLRERRLAADVLVRVVERLHEREVAARGLEHVEPSVHHEQVTFVRVSQPNEAELRKIQGLVDRLIEAAEVLDKEFIEQKSECNGRITHSDIMHWGGGNIAGILKDKVKDLGRGHDEQFQKRLESFYDAAKRKHSREEFDRDSWRDGDVWSP</sequence>
<dbReference type="EMBL" id="JALLAZ020000371">
    <property type="protein sequence ID" value="KAL3796847.1"/>
    <property type="molecule type" value="Genomic_DNA"/>
</dbReference>
<evidence type="ECO:0000256" key="2">
    <source>
        <dbReference type="SAM" id="MobiDB-lite"/>
    </source>
</evidence>
<accession>A0ABD3Q9V5</accession>
<reference evidence="4 5" key="1">
    <citation type="submission" date="2024-10" db="EMBL/GenBank/DDBJ databases">
        <title>Updated reference genomes for cyclostephanoid diatoms.</title>
        <authorList>
            <person name="Roberts W.R."/>
            <person name="Alverson A.J."/>
        </authorList>
    </citation>
    <scope>NUCLEOTIDE SEQUENCE [LARGE SCALE GENOMIC DNA]</scope>
    <source>
        <strain evidence="4 5">AJA276-08</strain>
    </source>
</reference>
<evidence type="ECO:0000313" key="4">
    <source>
        <dbReference type="EMBL" id="KAL3796847.1"/>
    </source>
</evidence>
<feature type="chain" id="PRO_5044884548" evidence="3">
    <location>
        <begin position="20"/>
        <end position="252"/>
    </location>
</feature>
<evidence type="ECO:0000256" key="1">
    <source>
        <dbReference type="SAM" id="Coils"/>
    </source>
</evidence>
<keyword evidence="3" id="KW-0732">Signal</keyword>
<dbReference type="Proteomes" id="UP001530315">
    <property type="component" value="Unassembled WGS sequence"/>
</dbReference>
<feature type="compositionally biased region" description="Basic and acidic residues" evidence="2">
    <location>
        <begin position="235"/>
        <end position="252"/>
    </location>
</feature>
<protein>
    <submittedName>
        <fullName evidence="4">Uncharacterized protein</fullName>
    </submittedName>
</protein>
<gene>
    <name evidence="4" type="ORF">ACHAW5_002533</name>
</gene>
<name>A0ABD3Q9V5_9STRA</name>
<evidence type="ECO:0000256" key="3">
    <source>
        <dbReference type="SAM" id="SignalP"/>
    </source>
</evidence>
<feature type="region of interest" description="Disordered" evidence="2">
    <location>
        <begin position="231"/>
        <end position="252"/>
    </location>
</feature>
<dbReference type="AlphaFoldDB" id="A0ABD3Q9V5"/>
<feature type="coiled-coil region" evidence="1">
    <location>
        <begin position="37"/>
        <end position="64"/>
    </location>
</feature>
<keyword evidence="5" id="KW-1185">Reference proteome</keyword>
<comment type="caution">
    <text evidence="4">The sequence shown here is derived from an EMBL/GenBank/DDBJ whole genome shotgun (WGS) entry which is preliminary data.</text>
</comment>
<evidence type="ECO:0000313" key="5">
    <source>
        <dbReference type="Proteomes" id="UP001530315"/>
    </source>
</evidence>